<comment type="caution">
    <text evidence="2">The sequence shown here is derived from an EMBL/GenBank/DDBJ whole genome shotgun (WGS) entry which is preliminary data.</text>
</comment>
<dbReference type="Proteomes" id="UP001277761">
    <property type="component" value="Unassembled WGS sequence"/>
</dbReference>
<dbReference type="PANTHER" id="PTHR33371">
    <property type="entry name" value="INTERMEMBRANE PHOSPHOLIPID TRANSPORT SYSTEM BINDING PROTEIN MLAD-RELATED"/>
    <property type="match status" value="1"/>
</dbReference>
<dbReference type="Pfam" id="PF02470">
    <property type="entry name" value="MlaD"/>
    <property type="match status" value="1"/>
</dbReference>
<dbReference type="InterPro" id="IPR052336">
    <property type="entry name" value="MlaD_Phospholipid_Transporter"/>
</dbReference>
<protein>
    <submittedName>
        <fullName evidence="2">MlaD family protein</fullName>
    </submittedName>
</protein>
<dbReference type="PANTHER" id="PTHR33371:SF4">
    <property type="entry name" value="INTERMEMBRANE PHOSPHOLIPID TRANSPORT SYSTEM BINDING PROTEIN MLAD"/>
    <property type="match status" value="1"/>
</dbReference>
<proteinExistence type="predicted"/>
<sequence length="553" mass="57956">MSPMPRRRAATRDHLRRTARHRQIAAVVVVLVIAGTLVYAFGRHSLFAGGTQINAVFTDANNLRKGNPVRIGGLDIGRVTGIEQGPDGNALVRIRLKPDAPTLRSDSRMAIKPRLAFEGNFMIQATLGTPGAPALGANDTIPVGRTTVPVQLDEALDVLDAPTRASAKELVRTLGEGLAPGDDGRDSGAAELRRATRKLDRALAPASRVVAAARGRRPGDLGRSIRSTASLTETLAADPAALARIVTSYDRVMGIFADSDVALGRTIANADAMLRAAPASLASLDRALPQVEALGDAATPALRLLPSVLPSANRAFAQLGALTLPGALPALLRDLDDPVRRLPTVERQLAWVTPKLAPLGQCLEQRIQPVLNAQVPDDKLSSGDPAWLDVLHAAANLTGTAPGFDGNGTTFRAGLSQGEFSLQGVLPGVGQLVTSSNNALSGMRPIWLGSGVLPPKRPDVPCLQNDPVNLRSESNKPFASLARTRIAPDVAADRRAANTAGLERLRSTLRGLVGGEAADAVTPRRDRDTARAAATGAAAIARRLLPTATGSDR</sequence>
<dbReference type="InterPro" id="IPR003399">
    <property type="entry name" value="Mce/MlaD"/>
</dbReference>
<evidence type="ECO:0000313" key="2">
    <source>
        <dbReference type="EMBL" id="MDX8153326.1"/>
    </source>
</evidence>
<dbReference type="EMBL" id="JAXAVX010000013">
    <property type="protein sequence ID" value="MDX8153326.1"/>
    <property type="molecule type" value="Genomic_DNA"/>
</dbReference>
<evidence type="ECO:0000259" key="1">
    <source>
        <dbReference type="Pfam" id="PF02470"/>
    </source>
</evidence>
<reference evidence="2 3" key="1">
    <citation type="submission" date="2023-11" db="EMBL/GenBank/DDBJ databases">
        <authorList>
            <person name="Xu M."/>
            <person name="Jiang T."/>
        </authorList>
    </citation>
    <scope>NUCLEOTIDE SEQUENCE [LARGE SCALE GENOMIC DNA]</scope>
    <source>
        <strain evidence="2 3">SD</strain>
    </source>
</reference>
<gene>
    <name evidence="2" type="ORF">SK069_17135</name>
</gene>
<accession>A0ABU4VNA4</accession>
<dbReference type="RefSeq" id="WP_319955477.1">
    <property type="nucleotide sequence ID" value="NZ_JAXAVX010000013.1"/>
</dbReference>
<name>A0ABU4VNA4_9ACTN</name>
<keyword evidence="3" id="KW-1185">Reference proteome</keyword>
<feature type="domain" description="Mce/MlaD" evidence="1">
    <location>
        <begin position="50"/>
        <end position="121"/>
    </location>
</feature>
<organism evidence="2 3">
    <name type="scientific">Patulibacter brassicae</name>
    <dbReference type="NCBI Taxonomy" id="1705717"/>
    <lineage>
        <taxon>Bacteria</taxon>
        <taxon>Bacillati</taxon>
        <taxon>Actinomycetota</taxon>
        <taxon>Thermoleophilia</taxon>
        <taxon>Solirubrobacterales</taxon>
        <taxon>Patulibacteraceae</taxon>
        <taxon>Patulibacter</taxon>
    </lineage>
</organism>
<evidence type="ECO:0000313" key="3">
    <source>
        <dbReference type="Proteomes" id="UP001277761"/>
    </source>
</evidence>